<accession>B7Q4S8</accession>
<dbReference type="InParanoid" id="B7Q4S8"/>
<feature type="non-terminal residue" evidence="2">
    <location>
        <position position="218"/>
    </location>
</feature>
<gene>
    <name evidence="2" type="ORF">IscW_ISCW024632</name>
</gene>
<evidence type="ECO:0000313" key="2">
    <source>
        <dbReference type="EMBL" id="EEC13850.1"/>
    </source>
</evidence>
<dbReference type="Proteomes" id="UP000001555">
    <property type="component" value="Unassembled WGS sequence"/>
</dbReference>
<proteinExistence type="predicted"/>
<reference evidence="3" key="2">
    <citation type="submission" date="2020-05" db="UniProtKB">
        <authorList>
            <consortium name="EnsemblMetazoa"/>
        </authorList>
    </citation>
    <scope>IDENTIFICATION</scope>
    <source>
        <strain evidence="3">wikel</strain>
    </source>
</reference>
<evidence type="ECO:0000256" key="1">
    <source>
        <dbReference type="SAM" id="MobiDB-lite"/>
    </source>
</evidence>
<organism>
    <name type="scientific">Ixodes scapularis</name>
    <name type="common">Black-legged tick</name>
    <name type="synonym">Deer tick</name>
    <dbReference type="NCBI Taxonomy" id="6945"/>
    <lineage>
        <taxon>Eukaryota</taxon>
        <taxon>Metazoa</taxon>
        <taxon>Ecdysozoa</taxon>
        <taxon>Arthropoda</taxon>
        <taxon>Chelicerata</taxon>
        <taxon>Arachnida</taxon>
        <taxon>Acari</taxon>
        <taxon>Parasitiformes</taxon>
        <taxon>Ixodida</taxon>
        <taxon>Ixodoidea</taxon>
        <taxon>Ixodidae</taxon>
        <taxon>Ixodinae</taxon>
        <taxon>Ixodes</taxon>
    </lineage>
</organism>
<name>B7Q4S8_IXOSC</name>
<evidence type="ECO:0000313" key="4">
    <source>
        <dbReference type="Proteomes" id="UP000001555"/>
    </source>
</evidence>
<dbReference type="VEuPathDB" id="VectorBase:ISCI024632"/>
<keyword evidence="4" id="KW-1185">Reference proteome</keyword>
<sequence length="218" mass="23760">MTGSSTTSIVMPTGLSTGTRNTPCSLCSSSRLSSTSTSWQSPTDSSFRSSWSCLVPLVWRLCSSPKRRLHVSGTYSSGLHSSPAGVLSSFSTLSSFTQESTALKQGRMSLTSSSRGPFPGRAMPSATPFGFRRPSTGRGLRSRDARAPLGPSLVSTEARPGSGSRKCACPEECRKLNSMYIVHLEQRTLSYYTDDFFKYLTKWACCLVAWSRLFLTIF</sequence>
<dbReference type="AlphaFoldDB" id="B7Q4S8"/>
<dbReference type="EnsemblMetazoa" id="ISCW024632-RA">
    <property type="protein sequence ID" value="ISCW024632-PA"/>
    <property type="gene ID" value="ISCW024632"/>
</dbReference>
<dbReference type="EMBL" id="ABJB010807911">
    <property type="status" value="NOT_ANNOTATED_CDS"/>
    <property type="molecule type" value="Genomic_DNA"/>
</dbReference>
<dbReference type="PaxDb" id="6945-B7Q4S8"/>
<dbReference type="EMBL" id="DS857405">
    <property type="protein sequence ID" value="EEC13850.1"/>
    <property type="molecule type" value="Genomic_DNA"/>
</dbReference>
<reference evidence="2 4" key="1">
    <citation type="submission" date="2008-03" db="EMBL/GenBank/DDBJ databases">
        <title>Annotation of Ixodes scapularis.</title>
        <authorList>
            <consortium name="Ixodes scapularis Genome Project Consortium"/>
            <person name="Caler E."/>
            <person name="Hannick L.I."/>
            <person name="Bidwell S."/>
            <person name="Joardar V."/>
            <person name="Thiagarajan M."/>
            <person name="Amedeo P."/>
            <person name="Galinsky K.J."/>
            <person name="Schobel S."/>
            <person name="Inman J."/>
            <person name="Hostetler J."/>
            <person name="Miller J."/>
            <person name="Hammond M."/>
            <person name="Megy K."/>
            <person name="Lawson D."/>
            <person name="Kodira C."/>
            <person name="Sutton G."/>
            <person name="Meyer J."/>
            <person name="Hill C.A."/>
            <person name="Birren B."/>
            <person name="Nene V."/>
            <person name="Collins F."/>
            <person name="Alarcon-Chaidez F."/>
            <person name="Wikel S."/>
            <person name="Strausberg R."/>
        </authorList>
    </citation>
    <scope>NUCLEOTIDE SEQUENCE [LARGE SCALE GENOMIC DNA]</scope>
    <source>
        <strain evidence="4">Wikel</strain>
        <strain evidence="2">Wikel colony</strain>
    </source>
</reference>
<dbReference type="VEuPathDB" id="VectorBase:ISCW024632"/>
<feature type="region of interest" description="Disordered" evidence="1">
    <location>
        <begin position="1"/>
        <end position="21"/>
    </location>
</feature>
<feature type="region of interest" description="Disordered" evidence="1">
    <location>
        <begin position="125"/>
        <end position="158"/>
    </location>
</feature>
<evidence type="ECO:0000313" key="3">
    <source>
        <dbReference type="EnsemblMetazoa" id="ISCW024632-PA"/>
    </source>
</evidence>
<dbReference type="HOGENOM" id="CLU_1269675_0_0_1"/>
<protein>
    <submittedName>
        <fullName evidence="2 3">Uncharacterized protein</fullName>
    </submittedName>
</protein>